<evidence type="ECO:0000313" key="1">
    <source>
        <dbReference type="EMBL" id="KAF2069312.1"/>
    </source>
</evidence>
<sequence length="198" mass="22894">MILMRLRSNQHSPHPFITIDQNNHFTNDWLCSKGYLPPSITHLKINFYFEGDDRDINDNVRIETKEEEEINADKEFNNDQDDKIIDNNSTHPFKKIKIDQNGGDQDLLLTKQDEDNKECGTVLDKDDYYSTTPTPPKIRQGLKELVLPESFNYHIHNSTLPSTLQSLSINNPEYNNPLNSNNLPLSLTSFECNSDKIK</sequence>
<organism evidence="1 2">
    <name type="scientific">Polysphondylium violaceum</name>
    <dbReference type="NCBI Taxonomy" id="133409"/>
    <lineage>
        <taxon>Eukaryota</taxon>
        <taxon>Amoebozoa</taxon>
        <taxon>Evosea</taxon>
        <taxon>Eumycetozoa</taxon>
        <taxon>Dictyostelia</taxon>
        <taxon>Dictyosteliales</taxon>
        <taxon>Dictyosteliaceae</taxon>
        <taxon>Polysphondylium</taxon>
    </lineage>
</organism>
<keyword evidence="2" id="KW-1185">Reference proteome</keyword>
<accession>A0A8J4PK99</accession>
<comment type="caution">
    <text evidence="1">The sequence shown here is derived from an EMBL/GenBank/DDBJ whole genome shotgun (WGS) entry which is preliminary data.</text>
</comment>
<dbReference type="AlphaFoldDB" id="A0A8J4PK99"/>
<protein>
    <submittedName>
        <fullName evidence="1">Uncharacterized protein</fullName>
    </submittedName>
</protein>
<name>A0A8J4PK99_9MYCE</name>
<dbReference type="EMBL" id="AJWJ01000691">
    <property type="protein sequence ID" value="KAF2069312.1"/>
    <property type="molecule type" value="Genomic_DNA"/>
</dbReference>
<evidence type="ECO:0000313" key="2">
    <source>
        <dbReference type="Proteomes" id="UP000695562"/>
    </source>
</evidence>
<proteinExistence type="predicted"/>
<reference evidence="1" key="1">
    <citation type="submission" date="2020-01" db="EMBL/GenBank/DDBJ databases">
        <title>Development of genomics and gene disruption for Polysphondylium violaceum indicates a role for the polyketide synthase stlB in stalk morphogenesis.</title>
        <authorList>
            <person name="Narita B."/>
            <person name="Kawabe Y."/>
            <person name="Kin K."/>
            <person name="Saito T."/>
            <person name="Gibbs R."/>
            <person name="Kuspa A."/>
            <person name="Muzny D."/>
            <person name="Queller D."/>
            <person name="Richards S."/>
            <person name="Strassman J."/>
            <person name="Sucgang R."/>
            <person name="Worley K."/>
            <person name="Schaap P."/>
        </authorList>
    </citation>
    <scope>NUCLEOTIDE SEQUENCE</scope>
    <source>
        <strain evidence="1">QSvi11</strain>
    </source>
</reference>
<dbReference type="Proteomes" id="UP000695562">
    <property type="component" value="Unassembled WGS sequence"/>
</dbReference>
<gene>
    <name evidence="1" type="ORF">CYY_009372</name>
</gene>